<dbReference type="PANTHER" id="PTHR13124:SF12">
    <property type="entry name" value="LARGE RIBOSOMAL SUBUNIT PROTEIN ML46"/>
    <property type="match status" value="1"/>
</dbReference>
<dbReference type="PANTHER" id="PTHR13124">
    <property type="entry name" value="39S RIBOSOMAL PROTEIN L46, MITOCHONDRIAL PRECURSOR-RELATED"/>
    <property type="match status" value="1"/>
</dbReference>
<keyword evidence="5" id="KW-0496">Mitochondrion</keyword>
<feature type="domain" description="Large ribosomal subunit protein mL46 N-terminal" evidence="8">
    <location>
        <begin position="74"/>
        <end position="218"/>
    </location>
</feature>
<sequence length="357" mass="39913">MTASSRGSRAASSFIRASSRHPRVCNECINSITSRRTYAVAAPVLKPLDGPPIQDPQLKNIPPVTASPSDAGEYKLKAGVLLSRPPLLTRTLTPFEKAFFFYQRRLNERLVMPFSRYFYFKKDTPADADWKLKAKDRGGAVARDLGGYSAYDSLSWNDELLVGDMLSEPSTTVDLLVKDSIVRAVEGKDGVAVEVAPGEAHEDETKVEQPLERVTNADQTKDLTRLDRELDRTLYLVVQRDSKGWGFPAGEVVGRENLHQAAERIIVQAGGINMNTWIVGNAPIGHHVSRPFKGDEKKSSKPGEKTFFMKGRIMAGQANLINNSFGLTNFKWLTREEIKRTVNPKYWNYVEPMLAER</sequence>
<evidence type="ECO:0000256" key="2">
    <source>
        <dbReference type="ARBA" id="ARBA00009070"/>
    </source>
</evidence>
<gene>
    <name evidence="9" type="ORF">BJ875DRAFT_172714</name>
</gene>
<evidence type="ECO:0000256" key="7">
    <source>
        <dbReference type="ARBA" id="ARBA00035190"/>
    </source>
</evidence>
<protein>
    <recommendedName>
        <fullName evidence="7">Large ribosomal subunit protein mL46</fullName>
    </recommendedName>
</protein>
<accession>A0A9P7YPU9</accession>
<name>A0A9P7YPU9_9HELO</name>
<dbReference type="InterPro" id="IPR040008">
    <property type="entry name" value="Ribosomal_mL46"/>
</dbReference>
<evidence type="ECO:0000256" key="3">
    <source>
        <dbReference type="ARBA" id="ARBA00022946"/>
    </source>
</evidence>
<dbReference type="FunFam" id="3.90.79.10:FF:000018">
    <property type="entry name" value="39S ribosomal protein L46, mitochondrial"/>
    <property type="match status" value="1"/>
</dbReference>
<dbReference type="Pfam" id="PF11788">
    <property type="entry name" value="MRP-L46"/>
    <property type="match status" value="1"/>
</dbReference>
<evidence type="ECO:0000313" key="10">
    <source>
        <dbReference type="Proteomes" id="UP000824998"/>
    </source>
</evidence>
<dbReference type="CDD" id="cd04661">
    <property type="entry name" value="NUDIX_MRP_L46"/>
    <property type="match status" value="1"/>
</dbReference>
<comment type="subcellular location">
    <subcellularLocation>
        <location evidence="1">Mitochondrion</location>
    </subcellularLocation>
</comment>
<dbReference type="OrthoDB" id="414075at2759"/>
<keyword evidence="6" id="KW-0687">Ribonucleoprotein</keyword>
<proteinExistence type="inferred from homology"/>
<dbReference type="Gene3D" id="3.90.79.10">
    <property type="entry name" value="Nucleoside Triphosphate Pyrophosphohydrolase"/>
    <property type="match status" value="1"/>
</dbReference>
<dbReference type="InterPro" id="IPR021757">
    <property type="entry name" value="Ribosomal_mL46_N"/>
</dbReference>
<organism evidence="9 10">
    <name type="scientific">Amylocarpus encephaloides</name>
    <dbReference type="NCBI Taxonomy" id="45428"/>
    <lineage>
        <taxon>Eukaryota</taxon>
        <taxon>Fungi</taxon>
        <taxon>Dikarya</taxon>
        <taxon>Ascomycota</taxon>
        <taxon>Pezizomycotina</taxon>
        <taxon>Leotiomycetes</taxon>
        <taxon>Helotiales</taxon>
        <taxon>Helotiales incertae sedis</taxon>
        <taxon>Amylocarpus</taxon>
    </lineage>
</organism>
<keyword evidence="4 9" id="KW-0689">Ribosomal protein</keyword>
<dbReference type="SUPFAM" id="SSF55811">
    <property type="entry name" value="Nudix"/>
    <property type="match status" value="1"/>
</dbReference>
<comment type="caution">
    <text evidence="9">The sequence shown here is derived from an EMBL/GenBank/DDBJ whole genome shotgun (WGS) entry which is preliminary data.</text>
</comment>
<dbReference type="Proteomes" id="UP000824998">
    <property type="component" value="Unassembled WGS sequence"/>
</dbReference>
<dbReference type="EMBL" id="MU251391">
    <property type="protein sequence ID" value="KAG9237197.1"/>
    <property type="molecule type" value="Genomic_DNA"/>
</dbReference>
<evidence type="ECO:0000256" key="1">
    <source>
        <dbReference type="ARBA" id="ARBA00004173"/>
    </source>
</evidence>
<keyword evidence="3" id="KW-0809">Transit peptide</keyword>
<evidence type="ECO:0000259" key="8">
    <source>
        <dbReference type="Pfam" id="PF11788"/>
    </source>
</evidence>
<evidence type="ECO:0000256" key="4">
    <source>
        <dbReference type="ARBA" id="ARBA00022980"/>
    </source>
</evidence>
<comment type="similarity">
    <text evidence="2">Belongs to the mitochondrion-specific ribosomal protein mL46 family.</text>
</comment>
<dbReference type="GO" id="GO:0003735">
    <property type="term" value="F:structural constituent of ribosome"/>
    <property type="evidence" value="ECO:0007669"/>
    <property type="project" value="InterPro"/>
</dbReference>
<dbReference type="InterPro" id="IPR033650">
    <property type="entry name" value="Ribosomal_mL46_NUDIX"/>
</dbReference>
<dbReference type="AlphaFoldDB" id="A0A9P7YPU9"/>
<evidence type="ECO:0000256" key="6">
    <source>
        <dbReference type="ARBA" id="ARBA00023274"/>
    </source>
</evidence>
<dbReference type="GO" id="GO:0005743">
    <property type="term" value="C:mitochondrial inner membrane"/>
    <property type="evidence" value="ECO:0007669"/>
    <property type="project" value="UniProtKB-ARBA"/>
</dbReference>
<evidence type="ECO:0000313" key="9">
    <source>
        <dbReference type="EMBL" id="KAG9237197.1"/>
    </source>
</evidence>
<reference evidence="9" key="1">
    <citation type="journal article" date="2021" name="IMA Fungus">
        <title>Genomic characterization of three marine fungi, including Emericellopsis atlantica sp. nov. with signatures of a generalist lifestyle and marine biomass degradation.</title>
        <authorList>
            <person name="Hagestad O.C."/>
            <person name="Hou L."/>
            <person name="Andersen J.H."/>
            <person name="Hansen E.H."/>
            <person name="Altermark B."/>
            <person name="Li C."/>
            <person name="Kuhnert E."/>
            <person name="Cox R.J."/>
            <person name="Crous P.W."/>
            <person name="Spatafora J.W."/>
            <person name="Lail K."/>
            <person name="Amirebrahimi M."/>
            <person name="Lipzen A."/>
            <person name="Pangilinan J."/>
            <person name="Andreopoulos W."/>
            <person name="Hayes R.D."/>
            <person name="Ng V."/>
            <person name="Grigoriev I.V."/>
            <person name="Jackson S.A."/>
            <person name="Sutton T.D.S."/>
            <person name="Dobson A.D.W."/>
            <person name="Rama T."/>
        </authorList>
    </citation>
    <scope>NUCLEOTIDE SEQUENCE</scope>
    <source>
        <strain evidence="9">TRa018bII</strain>
    </source>
</reference>
<dbReference type="InterPro" id="IPR015797">
    <property type="entry name" value="NUDIX_hydrolase-like_dom_sf"/>
</dbReference>
<dbReference type="GO" id="GO:0005762">
    <property type="term" value="C:mitochondrial large ribosomal subunit"/>
    <property type="evidence" value="ECO:0007669"/>
    <property type="project" value="TreeGrafter"/>
</dbReference>
<keyword evidence="10" id="KW-1185">Reference proteome</keyword>
<evidence type="ECO:0000256" key="5">
    <source>
        <dbReference type="ARBA" id="ARBA00023128"/>
    </source>
</evidence>